<dbReference type="InterPro" id="IPR055346">
    <property type="entry name" value="Fe-S_cluster_assembly_SufBD"/>
</dbReference>
<dbReference type="InterPro" id="IPR000825">
    <property type="entry name" value="SUF_FeS_clus_asmbl_SufBD_core"/>
</dbReference>
<dbReference type="InterPro" id="IPR045595">
    <property type="entry name" value="SufBD_N"/>
</dbReference>
<dbReference type="OrthoDB" id="9768262at2"/>
<dbReference type="Pfam" id="PF19295">
    <property type="entry name" value="SufBD_N"/>
    <property type="match status" value="1"/>
</dbReference>
<dbReference type="GO" id="GO:0016226">
    <property type="term" value="P:iron-sulfur cluster assembly"/>
    <property type="evidence" value="ECO:0007669"/>
    <property type="project" value="InterPro"/>
</dbReference>
<dbReference type="InterPro" id="IPR037284">
    <property type="entry name" value="SUF_FeS_clus_asmbl_SufBD_sf"/>
</dbReference>
<dbReference type="HOGENOM" id="CLU_026231_5_2_4"/>
<dbReference type="Pfam" id="PF01458">
    <property type="entry name" value="SUFBD_core"/>
    <property type="match status" value="1"/>
</dbReference>
<evidence type="ECO:0000256" key="1">
    <source>
        <dbReference type="ARBA" id="ARBA00043967"/>
    </source>
</evidence>
<protein>
    <submittedName>
        <fullName evidence="4">FeS assembly protein SufD</fullName>
    </submittedName>
</protein>
<reference evidence="5" key="1">
    <citation type="submission" date="2009-07" db="EMBL/GenBank/DDBJ databases">
        <title>Complete sequence of Methylotenera mobilis JLW8.</title>
        <authorList>
            <consortium name="US DOE Joint Genome Institute"/>
            <person name="Lucas S."/>
            <person name="Copeland A."/>
            <person name="Lapidus A."/>
            <person name="Glavina del Rio T."/>
            <person name="Tice H."/>
            <person name="Bruce D."/>
            <person name="Goodwin L."/>
            <person name="Pitluck S."/>
            <person name="LaButti K.M."/>
            <person name="Clum A."/>
            <person name="Larimer F."/>
            <person name="Land M."/>
            <person name="Hauser L."/>
            <person name="Kyrpides N."/>
            <person name="Mikhailova N."/>
            <person name="Kayluzhnaya M."/>
            <person name="Chistoserdova L."/>
        </authorList>
    </citation>
    <scope>NUCLEOTIDE SEQUENCE [LARGE SCALE GENOMIC DNA]</scope>
    <source>
        <strain evidence="5">JLW8 / ATCC BAA-1282 / DSM 17540</strain>
    </source>
</reference>
<feature type="domain" description="SUF system FeS cluster assembly SufBD core" evidence="2">
    <location>
        <begin position="177"/>
        <end position="407"/>
    </location>
</feature>
<sequence>MHVQPQSWQNIALSLVPYELAGNDTPWVLATRKAAFKRFEAHGFPSRREEEWKYTDVSMISKRGTLAPDNIPPEASSEAKLLAWSLSSERMHLMVFVNGHFDNGLSTLDDLPAGVQLSSLADMLEDGAELPKPLFQQQHEHTVFSALNNAFVTDGAVLNIAPGIVLDKPIYLLLIASGHGTAIYPRIIVMAGAGTRATIIEHYMGTLDAHNFTNATTQLNLDAGASIEHCKLTQEGPAAAHIAGIHAQLAEGSTFTSKSFVFGGRLVRNDITASLNEPNCTCNLDGLYLLNDKQHVDHHTRIDHRAASCTSREYYRGVLDGDSRGVFNGKVVVHAGANHTDANQTNHNLLLSRQAEINTKPQLEIFADDVKCTHGATVGQLSDESLFYLRTRGLDEEVARSMLIYGFANDVIRSVDVPYLRTRLEHLLLDRLPQGDMVKDLL</sequence>
<dbReference type="STRING" id="583345.Mmol_1127"/>
<evidence type="ECO:0000313" key="5">
    <source>
        <dbReference type="Proteomes" id="UP000002742"/>
    </source>
</evidence>
<dbReference type="AlphaFoldDB" id="C6WVT5"/>
<dbReference type="EMBL" id="CP001672">
    <property type="protein sequence ID" value="ACT48034.1"/>
    <property type="molecule type" value="Genomic_DNA"/>
</dbReference>
<dbReference type="eggNOG" id="COG0719">
    <property type="taxonomic scope" value="Bacteria"/>
</dbReference>
<comment type="similarity">
    <text evidence="1">Belongs to the iron-sulfur cluster assembly SufBD family.</text>
</comment>
<accession>C6WVT5</accession>
<gene>
    <name evidence="4" type="ordered locus">Mmol_1127</name>
</gene>
<feature type="domain" description="SUF system FeS cluster assembly SufBD N-terminal" evidence="3">
    <location>
        <begin position="24"/>
        <end position="171"/>
    </location>
</feature>
<proteinExistence type="inferred from homology"/>
<dbReference type="PANTHER" id="PTHR43575">
    <property type="entry name" value="PROTEIN ABCI7, CHLOROPLASTIC"/>
    <property type="match status" value="1"/>
</dbReference>
<evidence type="ECO:0000259" key="2">
    <source>
        <dbReference type="Pfam" id="PF01458"/>
    </source>
</evidence>
<organism evidence="4 5">
    <name type="scientific">Methylotenera mobilis (strain JLW8 / ATCC BAA-1282 / DSM 17540)</name>
    <dbReference type="NCBI Taxonomy" id="583345"/>
    <lineage>
        <taxon>Bacteria</taxon>
        <taxon>Pseudomonadati</taxon>
        <taxon>Pseudomonadota</taxon>
        <taxon>Betaproteobacteria</taxon>
        <taxon>Nitrosomonadales</taxon>
        <taxon>Methylophilaceae</taxon>
        <taxon>Methylotenera</taxon>
    </lineage>
</organism>
<dbReference type="RefSeq" id="WP_015832069.1">
    <property type="nucleotide sequence ID" value="NC_012968.1"/>
</dbReference>
<evidence type="ECO:0000313" key="4">
    <source>
        <dbReference type="EMBL" id="ACT48034.1"/>
    </source>
</evidence>
<dbReference type="KEGG" id="mmb:Mmol_1127"/>
<name>C6WVT5_METML</name>
<dbReference type="SUPFAM" id="SSF101960">
    <property type="entry name" value="Stabilizer of iron transporter SufD"/>
    <property type="match status" value="1"/>
</dbReference>
<dbReference type="PANTHER" id="PTHR43575:SF1">
    <property type="entry name" value="PROTEIN ABCI7, CHLOROPLASTIC"/>
    <property type="match status" value="1"/>
</dbReference>
<evidence type="ECO:0000259" key="3">
    <source>
        <dbReference type="Pfam" id="PF19295"/>
    </source>
</evidence>
<reference evidence="4 5" key="2">
    <citation type="journal article" date="2011" name="J. Bacteriol.">
        <title>Genomes of three methylotrophs from a single niche uncover genetic and metabolic divergence of Methylophilaceae.</title>
        <authorList>
            <person name="Lapidus A."/>
            <person name="Clum A."/>
            <person name="Labutti K."/>
            <person name="Kaluzhnaya M.G."/>
            <person name="Lim S."/>
            <person name="Beck D.A."/>
            <person name="Glavina Del Rio T."/>
            <person name="Nolan M."/>
            <person name="Mavromatis K."/>
            <person name="Huntemann M."/>
            <person name="Lucas S."/>
            <person name="Lidstrom M.E."/>
            <person name="Ivanova N."/>
            <person name="Chistoserdova L."/>
        </authorList>
    </citation>
    <scope>NUCLEOTIDE SEQUENCE [LARGE SCALE GENOMIC DNA]</scope>
    <source>
        <strain evidence="5">JLW8 / ATCC BAA-1282 / DSM 17540</strain>
    </source>
</reference>
<dbReference type="Proteomes" id="UP000002742">
    <property type="component" value="Chromosome"/>
</dbReference>
<keyword evidence="5" id="KW-1185">Reference proteome</keyword>
<dbReference type="InterPro" id="IPR011542">
    <property type="entry name" value="SUF_FeS_clus_asmbl_SufD"/>
</dbReference>
<dbReference type="NCBIfam" id="TIGR01981">
    <property type="entry name" value="sufD"/>
    <property type="match status" value="1"/>
</dbReference>